<dbReference type="AlphaFoldDB" id="A0A0L0QQ49"/>
<dbReference type="PROSITE" id="PS00211">
    <property type="entry name" value="ABC_TRANSPORTER_1"/>
    <property type="match status" value="1"/>
</dbReference>
<dbReference type="SMART" id="SM00382">
    <property type="entry name" value="AAA"/>
    <property type="match status" value="1"/>
</dbReference>
<dbReference type="PANTHER" id="PTHR43335:SF4">
    <property type="entry name" value="ABC TRANSPORTER, ATP-BINDING PROTEIN"/>
    <property type="match status" value="1"/>
</dbReference>
<dbReference type="Proteomes" id="UP000036780">
    <property type="component" value="Unassembled WGS sequence"/>
</dbReference>
<dbReference type="InterPro" id="IPR003593">
    <property type="entry name" value="AAA+_ATPase"/>
</dbReference>
<keyword evidence="2" id="KW-0813">Transport</keyword>
<dbReference type="GO" id="GO:0016887">
    <property type="term" value="F:ATP hydrolysis activity"/>
    <property type="evidence" value="ECO:0007669"/>
    <property type="project" value="InterPro"/>
</dbReference>
<dbReference type="GeneID" id="66870097"/>
<evidence type="ECO:0000313" key="6">
    <source>
        <dbReference type="EMBL" id="KNE20689.1"/>
    </source>
</evidence>
<feature type="domain" description="ABC transporter" evidence="5">
    <location>
        <begin position="4"/>
        <end position="234"/>
    </location>
</feature>
<dbReference type="OrthoDB" id="9804819at2"/>
<dbReference type="InterPro" id="IPR003439">
    <property type="entry name" value="ABC_transporter-like_ATP-bd"/>
</dbReference>
<dbReference type="RefSeq" id="WP_050353271.1">
    <property type="nucleotide sequence ID" value="NZ_CP073011.1"/>
</dbReference>
<reference evidence="7" key="1">
    <citation type="submission" date="2015-07" db="EMBL/GenBank/DDBJ databases">
        <title>Fjat-10053 dsm26.</title>
        <authorList>
            <person name="Liu B."/>
            <person name="Wang J."/>
            <person name="Zhu Y."/>
            <person name="Liu G."/>
            <person name="Chen Q."/>
            <person name="Chen Z."/>
            <person name="Lan J."/>
            <person name="Che J."/>
            <person name="Ge C."/>
            <person name="Shi H."/>
            <person name="Pan Z."/>
            <person name="Liu X."/>
        </authorList>
    </citation>
    <scope>NUCLEOTIDE SEQUENCE [LARGE SCALE GENOMIC DNA]</scope>
    <source>
        <strain evidence="7">DSM 26</strain>
    </source>
</reference>
<dbReference type="SUPFAM" id="SSF52540">
    <property type="entry name" value="P-loop containing nucleoside triphosphate hydrolases"/>
    <property type="match status" value="1"/>
</dbReference>
<dbReference type="GO" id="GO:0005524">
    <property type="term" value="F:ATP binding"/>
    <property type="evidence" value="ECO:0007669"/>
    <property type="project" value="UniProtKB-KW"/>
</dbReference>
<evidence type="ECO:0000256" key="3">
    <source>
        <dbReference type="ARBA" id="ARBA00022741"/>
    </source>
</evidence>
<accession>A0A0L0QQ49</accession>
<evidence type="ECO:0000313" key="7">
    <source>
        <dbReference type="Proteomes" id="UP000036780"/>
    </source>
</evidence>
<dbReference type="Pfam" id="PF00005">
    <property type="entry name" value="ABC_tran"/>
    <property type="match status" value="1"/>
</dbReference>
<evidence type="ECO:0000256" key="4">
    <source>
        <dbReference type="ARBA" id="ARBA00022840"/>
    </source>
</evidence>
<dbReference type="InterPro" id="IPR017871">
    <property type="entry name" value="ABC_transporter-like_CS"/>
</dbReference>
<name>A0A0L0QQ49_VIRPA</name>
<comment type="similarity">
    <text evidence="1">Belongs to the ABC transporter superfamily.</text>
</comment>
<evidence type="ECO:0000259" key="5">
    <source>
        <dbReference type="PROSITE" id="PS50893"/>
    </source>
</evidence>
<proteinExistence type="inferred from homology"/>
<sequence>MTVLKIDNLWKYATQKKPIIKNINLEVSQGEILAVIGPNGAGKTTLLKSISSLHKIDEGTIDFNGLNFKNDREEILNKLGVIIENPCFYNHLTAQKNLLVFSRMKKEKASEELINKLLLHFKLNKYKKRKFSKYSLGMKQRLALVEIMLNDPQILILDEPTNGLDPKGVVEFRIYLNHLATEKRKSIIIASHDLSEIEKICDSYIFLSEGENITTRKIKKSDTITMIELENINTFLEILVEADIDYIYNPKVKSTVFVLNATEKKIKNILSQINEENSNLMFMGNDLEALYLKINQYE</sequence>
<keyword evidence="7" id="KW-1185">Reference proteome</keyword>
<dbReference type="EMBL" id="LGTO01000007">
    <property type="protein sequence ID" value="KNE20689.1"/>
    <property type="molecule type" value="Genomic_DNA"/>
</dbReference>
<dbReference type="PANTHER" id="PTHR43335">
    <property type="entry name" value="ABC TRANSPORTER, ATP-BINDING PROTEIN"/>
    <property type="match status" value="1"/>
</dbReference>
<dbReference type="InterPro" id="IPR027417">
    <property type="entry name" value="P-loop_NTPase"/>
</dbReference>
<evidence type="ECO:0000256" key="1">
    <source>
        <dbReference type="ARBA" id="ARBA00005417"/>
    </source>
</evidence>
<keyword evidence="3" id="KW-0547">Nucleotide-binding</keyword>
<comment type="caution">
    <text evidence="6">The sequence shown here is derived from an EMBL/GenBank/DDBJ whole genome shotgun (WGS) entry which is preliminary data.</text>
</comment>
<dbReference type="PATRIC" id="fig|1473.5.peg.2825"/>
<gene>
    <name evidence="6" type="ORF">AFK71_20335</name>
</gene>
<organism evidence="6 7">
    <name type="scientific">Virgibacillus pantothenticus</name>
    <dbReference type="NCBI Taxonomy" id="1473"/>
    <lineage>
        <taxon>Bacteria</taxon>
        <taxon>Bacillati</taxon>
        <taxon>Bacillota</taxon>
        <taxon>Bacilli</taxon>
        <taxon>Bacillales</taxon>
        <taxon>Bacillaceae</taxon>
        <taxon>Virgibacillus</taxon>
    </lineage>
</organism>
<evidence type="ECO:0000256" key="2">
    <source>
        <dbReference type="ARBA" id="ARBA00022448"/>
    </source>
</evidence>
<dbReference type="Gene3D" id="3.40.50.300">
    <property type="entry name" value="P-loop containing nucleotide triphosphate hydrolases"/>
    <property type="match status" value="1"/>
</dbReference>
<dbReference type="PROSITE" id="PS50893">
    <property type="entry name" value="ABC_TRANSPORTER_2"/>
    <property type="match status" value="1"/>
</dbReference>
<protein>
    <recommendedName>
        <fullName evidence="5">ABC transporter domain-containing protein</fullName>
    </recommendedName>
</protein>
<keyword evidence="4" id="KW-0067">ATP-binding</keyword>